<evidence type="ECO:0000313" key="1">
    <source>
        <dbReference type="EMBL" id="TFK74404.1"/>
    </source>
</evidence>
<organism evidence="1 2">
    <name type="scientific">Pluteus cervinus</name>
    <dbReference type="NCBI Taxonomy" id="181527"/>
    <lineage>
        <taxon>Eukaryota</taxon>
        <taxon>Fungi</taxon>
        <taxon>Dikarya</taxon>
        <taxon>Basidiomycota</taxon>
        <taxon>Agaricomycotina</taxon>
        <taxon>Agaricomycetes</taxon>
        <taxon>Agaricomycetidae</taxon>
        <taxon>Agaricales</taxon>
        <taxon>Pluteineae</taxon>
        <taxon>Pluteaceae</taxon>
        <taxon>Pluteus</taxon>
    </lineage>
</organism>
<keyword evidence="2" id="KW-1185">Reference proteome</keyword>
<reference evidence="1 2" key="1">
    <citation type="journal article" date="2019" name="Nat. Ecol. Evol.">
        <title>Megaphylogeny resolves global patterns of mushroom evolution.</title>
        <authorList>
            <person name="Varga T."/>
            <person name="Krizsan K."/>
            <person name="Foldi C."/>
            <person name="Dima B."/>
            <person name="Sanchez-Garcia M."/>
            <person name="Sanchez-Ramirez S."/>
            <person name="Szollosi G.J."/>
            <person name="Szarkandi J.G."/>
            <person name="Papp V."/>
            <person name="Albert L."/>
            <person name="Andreopoulos W."/>
            <person name="Angelini C."/>
            <person name="Antonin V."/>
            <person name="Barry K.W."/>
            <person name="Bougher N.L."/>
            <person name="Buchanan P."/>
            <person name="Buyck B."/>
            <person name="Bense V."/>
            <person name="Catcheside P."/>
            <person name="Chovatia M."/>
            <person name="Cooper J."/>
            <person name="Damon W."/>
            <person name="Desjardin D."/>
            <person name="Finy P."/>
            <person name="Geml J."/>
            <person name="Haridas S."/>
            <person name="Hughes K."/>
            <person name="Justo A."/>
            <person name="Karasinski D."/>
            <person name="Kautmanova I."/>
            <person name="Kiss B."/>
            <person name="Kocsube S."/>
            <person name="Kotiranta H."/>
            <person name="LaButti K.M."/>
            <person name="Lechner B.E."/>
            <person name="Liimatainen K."/>
            <person name="Lipzen A."/>
            <person name="Lukacs Z."/>
            <person name="Mihaltcheva S."/>
            <person name="Morgado L.N."/>
            <person name="Niskanen T."/>
            <person name="Noordeloos M.E."/>
            <person name="Ohm R.A."/>
            <person name="Ortiz-Santana B."/>
            <person name="Ovrebo C."/>
            <person name="Racz N."/>
            <person name="Riley R."/>
            <person name="Savchenko A."/>
            <person name="Shiryaev A."/>
            <person name="Soop K."/>
            <person name="Spirin V."/>
            <person name="Szebenyi C."/>
            <person name="Tomsovsky M."/>
            <person name="Tulloss R.E."/>
            <person name="Uehling J."/>
            <person name="Grigoriev I.V."/>
            <person name="Vagvolgyi C."/>
            <person name="Papp T."/>
            <person name="Martin F.M."/>
            <person name="Miettinen O."/>
            <person name="Hibbett D.S."/>
            <person name="Nagy L.G."/>
        </authorList>
    </citation>
    <scope>NUCLEOTIDE SEQUENCE [LARGE SCALE GENOMIC DNA]</scope>
    <source>
        <strain evidence="1 2">NL-1719</strain>
    </source>
</reference>
<proteinExistence type="predicted"/>
<sequence length="1406" mass="149449">MASQSSQEQMIFIPLLDNPLHSPSLRPQSPPLPHQASSLRTSETKIYHPSNPVHISHKGGGTKLSLSLSQEDERALLNPKSQAGASKSQEDISHANLLPLCQWKLHQAIKGIVTTNPASFKTLPIQAQEPGDDGGDKTGLLEDVIMEGQDAPNKVEEDIKPMDMDVATVEVVQPSQPSSPWNAQNPLPLQIQIHTSQLPTNTTTNSSGPTTINVNISFFGAVGPESQPGSGNGVSTMPPMTVTATVVGPPTNSGLISSVGTPIAAQPTLLPEAVAGVSQLASTPKSTGSTRLPSTPQRRPLKLPIPDPSKAATPRRSGSLTQTPERGRTQPPFADYNDDDNNTPGPAFVRSNSIGITDDSGRGRPLSRTTRSPSFVHVNDKTETDRALASTGTPSRPTQDGNLKDLNVLPAVPTESPATLVNSTAQDGAMSASATFTSTSATSGVSPTNRGNETEMWAERRTTITSSYETVTAATAASHTAAQPSSTPSSSVPPSTQTRITGEAGSASVAPRASTASASIAYENENSNAHVDSTNSKTNATSVIGVSSNLEPDAVPASPSSPSSPPLPSTSSTSNVVVFSHFTTPVGALSQNQPTLSLGDEGRNVVNRSIHPLPLKPTWIGQSPESRAKTTGKAKAKAAKVNYANLLGRDHRDSAQSGSTGSVATGSGTVSGRPKHKKKRRKLSSSGTPSGALPTNSSDSNGSASVSQQLSGAATGTGISGTGSSNPRDVAMNSSSISSRMRGSESVMSPISDPENLERRFGSKTSQKRKREEEDDEEDDEAEDSGLEDRQMVPTFEVIQPVEQKDDGDDIELEADDLDVEALSIQESDGRPGSAMSIEEGEIHSDDEPNLLKPPSPAPSHFQMRSPSVEDGEIRSRLATPTLAHSTQNFGPPDTGASQQARIGGGILDSVAQNIQRGPDFIVQAPPNLEISEPMDVGQDPIIVEPTTTPPPQSVSFHDEAVQGERYEMDEDQDDQSQNDVIELDDDNELGSSHLLNEGRVRALMEEIFGDGQDDDEPEIVYDSQEQSKPVQADNDIDDDDEVEFVETQRPAPVEDKPTESTPWYASLATNPRWKDTKEPWDFGADITAGPSMSAAATKTTRAIDLPKTENQNKNSGTPSTPSLSRGRQPTVPSGGSRKSIQSTKSKSNASGTGIASAGPSTANLPRRKVKAYSPLYSNSGVGDDQPPSSDSEDEEEYDELDEEDDKPSTSRAGYNTPGRKRNRSNQKPHSTSASSSKRSSSRTRGGGQGRRPRSSSNPRSRSLSLARSSGSGPRSRSPPPSPPTLIKLIGWKNTINSVHYILTSKSNRRNPSDSTTVIGKDDSQKLFKVFSEIERCTSHPKLTMLMLADSQLVAALKKFKHTPLENGVIELTDKVRYMARRLIRALEDRFSSKAGARSEATELST</sequence>
<accession>A0ACD3B9M4</accession>
<name>A0ACD3B9M4_9AGAR</name>
<dbReference type="EMBL" id="ML208268">
    <property type="protein sequence ID" value="TFK74404.1"/>
    <property type="molecule type" value="Genomic_DNA"/>
</dbReference>
<protein>
    <submittedName>
        <fullName evidence="1">Uncharacterized protein</fullName>
    </submittedName>
</protein>
<dbReference type="Proteomes" id="UP000308600">
    <property type="component" value="Unassembled WGS sequence"/>
</dbReference>
<gene>
    <name evidence="1" type="ORF">BDN72DRAFT_52195</name>
</gene>
<evidence type="ECO:0000313" key="2">
    <source>
        <dbReference type="Proteomes" id="UP000308600"/>
    </source>
</evidence>